<dbReference type="InterPro" id="IPR032728">
    <property type="entry name" value="BBS1_N"/>
</dbReference>
<evidence type="ECO:0000259" key="1">
    <source>
        <dbReference type="Pfam" id="PF14779"/>
    </source>
</evidence>
<dbReference type="InterPro" id="IPR056419">
    <property type="entry name" value="GAE_BBS1"/>
</dbReference>
<feature type="domain" description="Bardet-Biedl syndrome 1 N-terminal" evidence="1">
    <location>
        <begin position="7"/>
        <end position="265"/>
    </location>
</feature>
<comment type="caution">
    <text evidence="3">The sequence shown here is derived from an EMBL/GenBank/DDBJ whole genome shotgun (WGS) entry which is preliminary data.</text>
</comment>
<accession>A0A811VAC7</accession>
<evidence type="ECO:0000259" key="2">
    <source>
        <dbReference type="Pfam" id="PF23304"/>
    </source>
</evidence>
<dbReference type="Pfam" id="PF14779">
    <property type="entry name" value="BBS1"/>
    <property type="match status" value="1"/>
</dbReference>
<proteinExistence type="predicted"/>
<dbReference type="InterPro" id="IPR028784">
    <property type="entry name" value="BBS1"/>
</dbReference>
<keyword evidence="4" id="KW-1185">Reference proteome</keyword>
<dbReference type="GO" id="GO:0005813">
    <property type="term" value="C:centrosome"/>
    <property type="evidence" value="ECO:0007669"/>
    <property type="project" value="TreeGrafter"/>
</dbReference>
<dbReference type="OrthoDB" id="10259809at2759"/>
<dbReference type="GO" id="GO:0005930">
    <property type="term" value="C:axoneme"/>
    <property type="evidence" value="ECO:0007669"/>
    <property type="project" value="TreeGrafter"/>
</dbReference>
<protein>
    <submittedName>
        <fullName evidence="3">(Mediterranean fruit fly) hypothetical protein</fullName>
    </submittedName>
</protein>
<organism evidence="3 4">
    <name type="scientific">Ceratitis capitata</name>
    <name type="common">Mediterranean fruit fly</name>
    <name type="synonym">Tephritis capitata</name>
    <dbReference type="NCBI Taxonomy" id="7213"/>
    <lineage>
        <taxon>Eukaryota</taxon>
        <taxon>Metazoa</taxon>
        <taxon>Ecdysozoa</taxon>
        <taxon>Arthropoda</taxon>
        <taxon>Hexapoda</taxon>
        <taxon>Insecta</taxon>
        <taxon>Pterygota</taxon>
        <taxon>Neoptera</taxon>
        <taxon>Endopterygota</taxon>
        <taxon>Diptera</taxon>
        <taxon>Brachycera</taxon>
        <taxon>Muscomorpha</taxon>
        <taxon>Tephritoidea</taxon>
        <taxon>Tephritidae</taxon>
        <taxon>Ceratitis</taxon>
        <taxon>Ceratitis</taxon>
    </lineage>
</organism>
<dbReference type="GO" id="GO:0061512">
    <property type="term" value="P:protein localization to cilium"/>
    <property type="evidence" value="ECO:0007669"/>
    <property type="project" value="TreeGrafter"/>
</dbReference>
<reference evidence="3" key="1">
    <citation type="submission" date="2020-11" db="EMBL/GenBank/DDBJ databases">
        <authorList>
            <person name="Whitehead M."/>
        </authorList>
    </citation>
    <scope>NUCLEOTIDE SEQUENCE</scope>
    <source>
        <strain evidence="3">EGII</strain>
    </source>
</reference>
<dbReference type="PANTHER" id="PTHR20870:SF0">
    <property type="entry name" value="BARDET-BIEDL SYNDROME 1 PROTEIN"/>
    <property type="match status" value="1"/>
</dbReference>
<dbReference type="PANTHER" id="PTHR20870">
    <property type="entry name" value="BARDET-BIEDL SYNDROME 1 PROTEIN"/>
    <property type="match status" value="1"/>
</dbReference>
<evidence type="ECO:0000313" key="3">
    <source>
        <dbReference type="EMBL" id="CAD7006623.1"/>
    </source>
</evidence>
<name>A0A811VAC7_CERCA</name>
<dbReference type="GO" id="GO:0034464">
    <property type="term" value="C:BBSome"/>
    <property type="evidence" value="ECO:0007669"/>
    <property type="project" value="InterPro"/>
</dbReference>
<dbReference type="GO" id="GO:0005113">
    <property type="term" value="F:patched binding"/>
    <property type="evidence" value="ECO:0007669"/>
    <property type="project" value="TreeGrafter"/>
</dbReference>
<evidence type="ECO:0000313" key="4">
    <source>
        <dbReference type="Proteomes" id="UP000606786"/>
    </source>
</evidence>
<dbReference type="Pfam" id="PF23304">
    <property type="entry name" value="GAE_BBS1"/>
    <property type="match status" value="1"/>
</dbReference>
<dbReference type="AlphaFoldDB" id="A0A811VAC7"/>
<dbReference type="EMBL" id="CAJHJT010000034">
    <property type="protein sequence ID" value="CAD7006623.1"/>
    <property type="molecule type" value="Genomic_DNA"/>
</dbReference>
<gene>
    <name evidence="3" type="ORF">CCAP1982_LOCUS14930</name>
</gene>
<sequence>MPVNSKWLQVIVDEDEPRPRLNTVTSCMTLCDIKCDNYVRLIVADISLEDEPTATLKIFRGTALHTELKLNGIPAAIQSFYSEESEPKTPVVAVAIAESVLFYRNLKPYFKYTVPGIEAEEAEADLWRKLPTVRVEQQPALVQSLKTMERPKLSRKSQKLIQLPQEEQNEFILKYMDATVMRHANIVALSCLQRISSDPNPPSHLVIATDNGDILVLEPQSFGLIYQAKTCAYETVPSMIAVHGTYETDFRIVIATRYGGVYLLRKSIKEGQEIFKISHPFTGLMLLPVDQTITVCAMDCRLVCYSKKGKQLYVNKLSAVPICMIPITLPHLGLTLCCVALEGGLVQLYLQRYLVNEFHMVSTIGAMCFGRTGHEDYVLTMVGVEGEVFVKILKRTAGFDPSELLALKGNSENKVMVETILEKSKKSSIFVEQAAREKQNAKATYGAFQAELWRLRYVAARATVDAINSSESTISGDITHAPVKLTAEICGVGPEFRLYLTIQNMSSYKMASNLTVLLHADRRHYTINKSLAKLPSILPGMPLKIDFEIVAVLDPNDKLPPHTLTIDNSQIRVMLLKARQTKPLIAAVIAMPQSEANI</sequence>
<dbReference type="Proteomes" id="UP000606786">
    <property type="component" value="Unassembled WGS sequence"/>
</dbReference>
<dbReference type="GO" id="GO:1905515">
    <property type="term" value="P:non-motile cilium assembly"/>
    <property type="evidence" value="ECO:0007669"/>
    <property type="project" value="InterPro"/>
</dbReference>
<feature type="domain" description="Bardet-Biedl syndrome 1 protein GAE" evidence="2">
    <location>
        <begin position="483"/>
        <end position="595"/>
    </location>
</feature>
<dbReference type="GO" id="GO:0005119">
    <property type="term" value="F:smoothened binding"/>
    <property type="evidence" value="ECO:0007669"/>
    <property type="project" value="TreeGrafter"/>
</dbReference>